<evidence type="ECO:0000313" key="7">
    <source>
        <dbReference type="EMBL" id="MDQ6597384.1"/>
    </source>
</evidence>
<dbReference type="RefSeq" id="WP_133333529.1">
    <property type="nucleotide sequence ID" value="NZ_JAVGVR010000001.1"/>
</dbReference>
<dbReference type="Proteomes" id="UP000295132">
    <property type="component" value="Unassembled WGS sequence"/>
</dbReference>
<evidence type="ECO:0000256" key="2">
    <source>
        <dbReference type="ARBA" id="ARBA00022827"/>
    </source>
</evidence>
<dbReference type="AlphaFoldDB" id="A0A4R5VVN1"/>
<dbReference type="InterPro" id="IPR046373">
    <property type="entry name" value="Acyl-CoA_Oxase/DH_mid-dom_sf"/>
</dbReference>
<dbReference type="PANTHER" id="PTHR36117">
    <property type="entry name" value="4-HYDROXYPHENYLACETATE 3-MONOOXYGENASE-RELATED"/>
    <property type="match status" value="1"/>
</dbReference>
<reference evidence="7" key="2">
    <citation type="submission" date="2023-08" db="EMBL/GenBank/DDBJ databases">
        <title>Nitrogen cycling bacteria in agricultural field soils.</title>
        <authorList>
            <person name="Jang J."/>
        </authorList>
    </citation>
    <scope>NUCLEOTIDE SEQUENCE</scope>
    <source>
        <strain evidence="7">PS3-36</strain>
    </source>
</reference>
<dbReference type="EMBL" id="SMYO01000003">
    <property type="protein sequence ID" value="TDK63186.1"/>
    <property type="molecule type" value="Genomic_DNA"/>
</dbReference>
<dbReference type="InterPro" id="IPR009100">
    <property type="entry name" value="AcylCoA_DH/oxidase_NM_dom_sf"/>
</dbReference>
<dbReference type="Gene3D" id="1.10.3140.10">
    <property type="entry name" value="4-hydroxybutyryl-coa dehydratase, domain 1"/>
    <property type="match status" value="1"/>
</dbReference>
<dbReference type="Proteomes" id="UP001178888">
    <property type="component" value="Unassembled WGS sequence"/>
</dbReference>
<sequence length="477" mass="53878">MPAISGKEYIDRINHNHAEIWIEGKQVSGNISEHPAFAGVMKSQAKLFDLQVSMNNMTYTSPTSGNQVGVSFLEPKTKEDLAIRREMVQNWARTSAGMLGRSPDYMNTAVMAFAAAAPIFSDSSKLFDQNLRKLYEDARERDLTFTHTFINPQVNRSQAYTEDSVNVISAKTVRQNEDGIFIKGARLLATQGGITDEILVFPTHMASINKDFAYAFSIPSNTSGLRFLCRESFRYKDSQFDHPLGSRFDEIDTIVVFDDVFVPWERVFCYQNPESSYRIFSESSFYPLVGHQVTARRVVKTEFILGVAQMLVDTINVGEYQHIQEKISEIIVGLETIKALLLASEVNAKLDQWGTMTPDFTPLGTAIISYSRLYPRLCEILQQIGASGLVSIPGEADFSSEIKGDLDQYLQAANANAFDRVTLFRLAWDISMSAFGTRQSLYERYFFGDPVKMASNVYQTYHREHSIGFVKEFLNNH</sequence>
<dbReference type="GO" id="GO:0016627">
    <property type="term" value="F:oxidoreductase activity, acting on the CH-CH group of donors"/>
    <property type="evidence" value="ECO:0007669"/>
    <property type="project" value="InterPro"/>
</dbReference>
<feature type="domain" description="HpaB/PvcC/4-BUDH N-terminal" evidence="6">
    <location>
        <begin position="6"/>
        <end position="268"/>
    </location>
</feature>
<keyword evidence="10" id="KW-1185">Reference proteome</keyword>
<dbReference type="InterPro" id="IPR036250">
    <property type="entry name" value="AcylCo_DH-like_C"/>
</dbReference>
<dbReference type="GO" id="GO:0052881">
    <property type="term" value="F:4-hydroxyphenylacetate 3-monooxygenase activity"/>
    <property type="evidence" value="ECO:0007669"/>
    <property type="project" value="UniProtKB-EC"/>
</dbReference>
<proteinExistence type="predicted"/>
<keyword evidence="2 4" id="KW-0274">FAD</keyword>
<dbReference type="InterPro" id="IPR024674">
    <property type="entry name" value="HpaB/PvcC/4-BUDH_N"/>
</dbReference>
<dbReference type="SUPFAM" id="SSF47203">
    <property type="entry name" value="Acyl-CoA dehydrogenase C-terminal domain-like"/>
    <property type="match status" value="1"/>
</dbReference>
<dbReference type="GO" id="GO:0050660">
    <property type="term" value="F:flavin adenine dinucleotide binding"/>
    <property type="evidence" value="ECO:0007669"/>
    <property type="project" value="InterPro"/>
</dbReference>
<evidence type="ECO:0000256" key="1">
    <source>
        <dbReference type="ARBA" id="ARBA00022630"/>
    </source>
</evidence>
<dbReference type="GO" id="GO:0010124">
    <property type="term" value="P:phenylacetate catabolic process"/>
    <property type="evidence" value="ECO:0007669"/>
    <property type="project" value="InterPro"/>
</dbReference>
<evidence type="ECO:0000313" key="10">
    <source>
        <dbReference type="Proteomes" id="UP001178888"/>
    </source>
</evidence>
<dbReference type="Pfam" id="PF03241">
    <property type="entry name" value="HpaB"/>
    <property type="match status" value="1"/>
</dbReference>
<reference evidence="8 9" key="1">
    <citation type="submission" date="2019-03" db="EMBL/GenBank/DDBJ databases">
        <title>Bacillus niacini sp. nov. a Nicotinate-Metabolizing Mesophile Isolated from Soil.</title>
        <authorList>
            <person name="Zhang G."/>
        </authorList>
    </citation>
    <scope>NUCLEOTIDE SEQUENCE [LARGE SCALE GENOMIC DNA]</scope>
    <source>
        <strain evidence="8 9">WN066</strain>
    </source>
</reference>
<keyword evidence="8" id="KW-0503">Monooxygenase</keyword>
<name>A0A4R5VVN1_9BACI</name>
<feature type="binding site" evidence="4">
    <location>
        <begin position="153"/>
        <end position="156"/>
    </location>
    <ligand>
        <name>FAD</name>
        <dbReference type="ChEBI" id="CHEBI:57692"/>
    </ligand>
</feature>
<organism evidence="8 9">
    <name type="scientific">Bacillus salipaludis</name>
    <dbReference type="NCBI Taxonomy" id="2547811"/>
    <lineage>
        <taxon>Bacteria</taxon>
        <taxon>Bacillati</taxon>
        <taxon>Bacillota</taxon>
        <taxon>Bacilli</taxon>
        <taxon>Bacillales</taxon>
        <taxon>Bacillaceae</taxon>
        <taxon>Bacillus</taxon>
    </lineage>
</organism>
<dbReference type="NCBIfam" id="TIGR02309">
    <property type="entry name" value="HpaB-1"/>
    <property type="match status" value="1"/>
</dbReference>
<protein>
    <submittedName>
        <fullName evidence="8">4-hydroxyphenylacetate 3-monooxygenase, oxygenase component</fullName>
        <ecNumber evidence="8">1.14.14.9</ecNumber>
    </submittedName>
</protein>
<dbReference type="Pfam" id="PF11794">
    <property type="entry name" value="HpaB_N"/>
    <property type="match status" value="1"/>
</dbReference>
<evidence type="ECO:0000259" key="6">
    <source>
        <dbReference type="Pfam" id="PF11794"/>
    </source>
</evidence>
<dbReference type="Gene3D" id="2.40.110.10">
    <property type="entry name" value="Butyryl-CoA Dehydrogenase, subunit A, domain 2"/>
    <property type="match status" value="1"/>
</dbReference>
<dbReference type="EMBL" id="JAVGVR010000001">
    <property type="protein sequence ID" value="MDQ6597384.1"/>
    <property type="molecule type" value="Genomic_DNA"/>
</dbReference>
<dbReference type="InterPro" id="IPR024719">
    <property type="entry name" value="HpaB/PvcC/4-BUDH_C"/>
</dbReference>
<evidence type="ECO:0000313" key="8">
    <source>
        <dbReference type="EMBL" id="TDK63186.1"/>
    </source>
</evidence>
<dbReference type="EC" id="1.14.14.9" evidence="8"/>
<feature type="binding site" evidence="4">
    <location>
        <position position="190"/>
    </location>
    <ligand>
        <name>FAD</name>
        <dbReference type="ChEBI" id="CHEBI:57692"/>
    </ligand>
</feature>
<dbReference type="InterPro" id="IPR004925">
    <property type="entry name" value="HpaB/PvcC/4-BUDH"/>
</dbReference>
<gene>
    <name evidence="8" type="primary">hpaB</name>
    <name evidence="8" type="ORF">E2K98_06965</name>
    <name evidence="7" type="ORF">RCG21_13615</name>
</gene>
<dbReference type="Gene3D" id="1.20.140.10">
    <property type="entry name" value="Butyryl-CoA Dehydrogenase, subunit A, domain 3"/>
    <property type="match status" value="1"/>
</dbReference>
<accession>A0A4R5VVN1</accession>
<dbReference type="PIRSF" id="PIRSF000331">
    <property type="entry name" value="HpaA_HpaB"/>
    <property type="match status" value="1"/>
</dbReference>
<evidence type="ECO:0000256" key="4">
    <source>
        <dbReference type="PIRSR" id="PIRSR000331-2"/>
    </source>
</evidence>
<feature type="domain" description="HpaB/PvcC/4-BUDH C-terminal" evidence="5">
    <location>
        <begin position="279"/>
        <end position="474"/>
    </location>
</feature>
<dbReference type="InterPro" id="IPR012687">
    <property type="entry name" value="HpaB_Deino-type"/>
</dbReference>
<evidence type="ECO:0000256" key="3">
    <source>
        <dbReference type="ARBA" id="ARBA00023002"/>
    </source>
</evidence>
<comment type="caution">
    <text evidence="8">The sequence shown here is derived from an EMBL/GenBank/DDBJ whole genome shotgun (WGS) entry which is preliminary data.</text>
</comment>
<dbReference type="PANTHER" id="PTHR36117:SF3">
    <property type="entry name" value="4-HYDROXYPHENYLACETATE 3-MONOOXYGENASE-RELATED"/>
    <property type="match status" value="1"/>
</dbReference>
<keyword evidence="3 8" id="KW-0560">Oxidoreductase</keyword>
<evidence type="ECO:0000259" key="5">
    <source>
        <dbReference type="Pfam" id="PF03241"/>
    </source>
</evidence>
<keyword evidence="1" id="KW-0285">Flavoprotein</keyword>
<evidence type="ECO:0000313" key="9">
    <source>
        <dbReference type="Proteomes" id="UP000295132"/>
    </source>
</evidence>
<dbReference type="SUPFAM" id="SSF56645">
    <property type="entry name" value="Acyl-CoA dehydrogenase NM domain-like"/>
    <property type="match status" value="1"/>
</dbReference>